<gene>
    <name evidence="2" type="primary">kfoC_2</name>
    <name evidence="2" type="ORF">NCTC13156_01156</name>
</gene>
<dbReference type="RefSeq" id="WP_181809977.1">
    <property type="nucleotide sequence ID" value="NZ_CAJFGW010000004.1"/>
</dbReference>
<accession>A0A377Q0K8</accession>
<feature type="domain" description="Glycosyltransferase 2-like" evidence="1">
    <location>
        <begin position="5"/>
        <end position="169"/>
    </location>
</feature>
<dbReference type="PANTHER" id="PTHR22916">
    <property type="entry name" value="GLYCOSYLTRANSFERASE"/>
    <property type="match status" value="1"/>
</dbReference>
<dbReference type="InterPro" id="IPR029044">
    <property type="entry name" value="Nucleotide-diphossugar_trans"/>
</dbReference>
<organism evidence="2 3">
    <name type="scientific">Helicobacter pullorum</name>
    <dbReference type="NCBI Taxonomy" id="35818"/>
    <lineage>
        <taxon>Bacteria</taxon>
        <taxon>Pseudomonadati</taxon>
        <taxon>Campylobacterota</taxon>
        <taxon>Epsilonproteobacteria</taxon>
        <taxon>Campylobacterales</taxon>
        <taxon>Helicobacteraceae</taxon>
        <taxon>Helicobacter</taxon>
    </lineage>
</organism>
<protein>
    <submittedName>
        <fullName evidence="2">Capsular polysaccharide biosynthsis protein</fullName>
    </submittedName>
</protein>
<dbReference type="GO" id="GO:0016758">
    <property type="term" value="F:hexosyltransferase activity"/>
    <property type="evidence" value="ECO:0007669"/>
    <property type="project" value="UniProtKB-ARBA"/>
</dbReference>
<dbReference type="Proteomes" id="UP000255269">
    <property type="component" value="Unassembled WGS sequence"/>
</dbReference>
<evidence type="ECO:0000259" key="1">
    <source>
        <dbReference type="Pfam" id="PF00535"/>
    </source>
</evidence>
<dbReference type="AlphaFoldDB" id="A0A377Q0K8"/>
<reference evidence="2 3" key="1">
    <citation type="submission" date="2018-06" db="EMBL/GenBank/DDBJ databases">
        <authorList>
            <consortium name="Pathogen Informatics"/>
            <person name="Doyle S."/>
        </authorList>
    </citation>
    <scope>NUCLEOTIDE SEQUENCE [LARGE SCALE GENOMIC DNA]</scope>
    <source>
        <strain evidence="2 3">NCTC13156</strain>
    </source>
</reference>
<dbReference type="Pfam" id="PF00535">
    <property type="entry name" value="Glycos_transf_2"/>
    <property type="match status" value="1"/>
</dbReference>
<name>A0A377Q0K8_9HELI</name>
<dbReference type="SUPFAM" id="SSF53448">
    <property type="entry name" value="Nucleotide-diphospho-sugar transferases"/>
    <property type="match status" value="1"/>
</dbReference>
<evidence type="ECO:0000313" key="2">
    <source>
        <dbReference type="EMBL" id="STQ88319.1"/>
    </source>
</evidence>
<dbReference type="CDD" id="cd00761">
    <property type="entry name" value="Glyco_tranf_GTA_type"/>
    <property type="match status" value="1"/>
</dbReference>
<dbReference type="EMBL" id="UGJF01000001">
    <property type="protein sequence ID" value="STQ88319.1"/>
    <property type="molecule type" value="Genomic_DNA"/>
</dbReference>
<sequence>MFFTITVATYNRSNLLRRCLNSIKKQTFSDYEVIILDDCSSDDTASVVQEYTSDKRFRYIRFEKNLGFANRTFYEAQKKGYFNGKYIFECADDDFLNEEYFLENVYANIKDEKAEVVLFDIGWCYFDDIVIKWNIDALPKLFSYKDLKEKEKSIIVTKMRNILKKEWIERYDFFNEEAQGCKDVYFEYSNELIFQYARLSYVPHITYVGGVSPNARAKYLDLYQWIVTMGMYFDGAKKEKLIWQKLHDIFTSQAVCQNALVNWHGKEVADVLYSLVGKEKYSKYLRDIAQIYSECFQDELNREYDRFNKMLLNEEETLRVIENSNSFVVYSDGFMSQYVKEYLIRKKKHVLFVADDYKEGFLGFQDIVARKQEIDAVFIATSNITYIRDMLFKLSVINSEVNILSLILRDDTWKIP</sequence>
<evidence type="ECO:0000313" key="3">
    <source>
        <dbReference type="Proteomes" id="UP000255269"/>
    </source>
</evidence>
<dbReference type="InterPro" id="IPR001173">
    <property type="entry name" value="Glyco_trans_2-like"/>
</dbReference>
<proteinExistence type="predicted"/>
<dbReference type="Gene3D" id="3.90.550.10">
    <property type="entry name" value="Spore Coat Polysaccharide Biosynthesis Protein SpsA, Chain A"/>
    <property type="match status" value="1"/>
</dbReference>
<dbReference type="PANTHER" id="PTHR22916:SF3">
    <property type="entry name" value="UDP-GLCNAC:BETAGAL BETA-1,3-N-ACETYLGLUCOSAMINYLTRANSFERASE-LIKE PROTEIN 1"/>
    <property type="match status" value="1"/>
</dbReference>